<accession>A0ABQ3ZCX6</accession>
<evidence type="ECO:0000259" key="1">
    <source>
        <dbReference type="Pfam" id="PF04326"/>
    </source>
</evidence>
<dbReference type="PANTHER" id="PTHR30595">
    <property type="entry name" value="GLPR-RELATED TRANSCRIPTIONAL REPRESSOR"/>
    <property type="match status" value="1"/>
</dbReference>
<dbReference type="EMBL" id="BOML01000087">
    <property type="protein sequence ID" value="GIE07705.1"/>
    <property type="molecule type" value="Genomic_DNA"/>
</dbReference>
<dbReference type="PANTHER" id="PTHR30595:SF6">
    <property type="entry name" value="SCHLAFEN ALBA-2 DOMAIN-CONTAINING PROTEIN"/>
    <property type="match status" value="1"/>
</dbReference>
<dbReference type="CDD" id="cd00090">
    <property type="entry name" value="HTH_ARSR"/>
    <property type="match status" value="1"/>
</dbReference>
<dbReference type="InterPro" id="IPR036390">
    <property type="entry name" value="WH_DNA-bd_sf"/>
</dbReference>
<reference evidence="2 3" key="1">
    <citation type="submission" date="2021-01" db="EMBL/GenBank/DDBJ databases">
        <title>Whole genome shotgun sequence of Actinoplanes durhamensis NBRC 14914.</title>
        <authorList>
            <person name="Komaki H."/>
            <person name="Tamura T."/>
        </authorList>
    </citation>
    <scope>NUCLEOTIDE SEQUENCE [LARGE SCALE GENOMIC DNA]</scope>
    <source>
        <strain evidence="2 3">NBRC 14914</strain>
    </source>
</reference>
<dbReference type="InterPro" id="IPR038475">
    <property type="entry name" value="RecG_C_sf"/>
</dbReference>
<dbReference type="InterPro" id="IPR036388">
    <property type="entry name" value="WH-like_DNA-bd_sf"/>
</dbReference>
<organism evidence="2 3">
    <name type="scientific">Paractinoplanes durhamensis</name>
    <dbReference type="NCBI Taxonomy" id="113563"/>
    <lineage>
        <taxon>Bacteria</taxon>
        <taxon>Bacillati</taxon>
        <taxon>Actinomycetota</taxon>
        <taxon>Actinomycetes</taxon>
        <taxon>Micromonosporales</taxon>
        <taxon>Micromonosporaceae</taxon>
        <taxon>Paractinoplanes</taxon>
    </lineage>
</organism>
<evidence type="ECO:0000313" key="3">
    <source>
        <dbReference type="Proteomes" id="UP000637628"/>
    </source>
</evidence>
<keyword evidence="3" id="KW-1185">Reference proteome</keyword>
<sequence length="572" mass="61700">MSAESVREALATLRRMGGEPTRIEAKRAAGGLPKAVRETLSAFSNTDGGMVLLGVDEASGFSVVELTNPSSLRDALVQMSRDDITPALQISTEIVEVEGQRLVAAEVPPMSADRRPVYVTAQGISGGSYLRGGDGDRHMTEAEIALTMAARTQPAYDREVIDGTSVQDLDDEAVRRTLRRVRVGFPKLAQSDDTMVLFRLGITAGSSVDAPLTLAGLLAFGQFPQQFFPQLMVSVVVHGPDSSSGTRFLDNQTVRGPIPEMVETTLAMLRRNLAVRAVISEHGSRVDEVEYPLEAVREAVVNALMHRDYSPVTRGTQVQIELFPDRLVVRSPGGLYGGVIVDELGEEGVSSSRNAVLSSLLADTYLPSSNELVAENRSSGIPAMLAVARRRGLPRPSFRSSIASFVVTMARSELLSPEVRGWISRLGAHLPTQAHHLALAMLRDDYLTNEMLRQWGVDRVAAGQVLRDLVDQGLAVKEGGRRYAQYVLDPAASGQSRAPDLFSALSPQSPPGVAEALKARGEATASELVEITGLSRNAVLNHLRGLAKAETIEVVGPTQSPKRRYRWIAPDA</sequence>
<protein>
    <submittedName>
        <fullName evidence="2">Transcriptional regulator</fullName>
    </submittedName>
</protein>
<dbReference type="SUPFAM" id="SSF46785">
    <property type="entry name" value="Winged helix' DNA-binding domain"/>
    <property type="match status" value="1"/>
</dbReference>
<proteinExistence type="predicted"/>
<name>A0ABQ3ZCX6_9ACTN</name>
<dbReference type="Gene3D" id="3.30.565.60">
    <property type="match status" value="1"/>
</dbReference>
<dbReference type="InterPro" id="IPR007421">
    <property type="entry name" value="Schlafen_AlbA_2_dom"/>
</dbReference>
<dbReference type="InterPro" id="IPR011991">
    <property type="entry name" value="ArsR-like_HTH"/>
</dbReference>
<dbReference type="Pfam" id="PF04326">
    <property type="entry name" value="SLFN_AlbA_2"/>
    <property type="match status" value="1"/>
</dbReference>
<gene>
    <name evidence="2" type="ORF">Adu01nite_90550</name>
</gene>
<feature type="domain" description="Schlafen AlbA-2" evidence="1">
    <location>
        <begin position="21"/>
        <end position="140"/>
    </location>
</feature>
<dbReference type="RefSeq" id="WP_203735536.1">
    <property type="nucleotide sequence ID" value="NZ_BAAATX010000045.1"/>
</dbReference>
<dbReference type="InterPro" id="IPR038461">
    <property type="entry name" value="Schlafen_AlbA_2_dom_sf"/>
</dbReference>
<dbReference type="Gene3D" id="3.30.950.30">
    <property type="entry name" value="Schlafen, AAA domain"/>
    <property type="match status" value="1"/>
</dbReference>
<dbReference type="Proteomes" id="UP000637628">
    <property type="component" value="Unassembled WGS sequence"/>
</dbReference>
<dbReference type="Gene3D" id="1.10.10.10">
    <property type="entry name" value="Winged helix-like DNA-binding domain superfamily/Winged helix DNA-binding domain"/>
    <property type="match status" value="1"/>
</dbReference>
<evidence type="ECO:0000313" key="2">
    <source>
        <dbReference type="EMBL" id="GIE07705.1"/>
    </source>
</evidence>
<dbReference type="Pfam" id="PF13749">
    <property type="entry name" value="HATPase_c_4"/>
    <property type="match status" value="1"/>
</dbReference>
<comment type="caution">
    <text evidence="2">The sequence shown here is derived from an EMBL/GenBank/DDBJ whole genome shotgun (WGS) entry which is preliminary data.</text>
</comment>